<evidence type="ECO:0000259" key="1">
    <source>
        <dbReference type="Pfam" id="PF13173"/>
    </source>
</evidence>
<reference evidence="3" key="1">
    <citation type="journal article" date="2022" name="Microorganisms">
        <title>Two New Species of Filamentous Sulfur Bacteria of the Genus Thiothrix, Thiothrix winogradskyi sp. nov. and 'Candidatus Thiothrix sulfatifontis' sp. nov.</title>
        <authorList>
            <person name="Ravin N.V."/>
            <person name="Rossetti S."/>
            <person name="Beletsky A.V."/>
            <person name="Kadnikov V.V."/>
            <person name="Rudenko T.S."/>
            <person name="Smolyakov D.D."/>
            <person name="Moskvitina M.I."/>
            <person name="Gureeva M.V."/>
            <person name="Mardanov A.V."/>
            <person name="Grabovich M.Y."/>
        </authorList>
    </citation>
    <scope>NUCLEOTIDE SEQUENCE</scope>
    <source>
        <strain evidence="3">CT3</strain>
    </source>
</reference>
<keyword evidence="3" id="KW-0547">Nucleotide-binding</keyword>
<dbReference type="SUPFAM" id="SSF52540">
    <property type="entry name" value="P-loop containing nucleoside triphosphate hydrolases"/>
    <property type="match status" value="1"/>
</dbReference>
<evidence type="ECO:0000313" key="3">
    <source>
        <dbReference type="EMBL" id="UJS23134.1"/>
    </source>
</evidence>
<feature type="domain" description="AAA" evidence="1">
    <location>
        <begin position="33"/>
        <end position="168"/>
    </location>
</feature>
<sequence>MITILQEILLDFQDLELFSGIPRRLDVTPVQGKATVCIGVRRSGKSTFMSQLIQKLLDSGVSRQNILYLNFFDDRLHGLQQSGLGVILDAYYALYPAKKNSEKVYCFFDEIQAIEGWEPFVDRLMRTENCEVYITGSSARMLSKEIATQMRGRALSWEVFPFSFREYLDYLRVDAGDGLLSTKQRLFVQNAFEQYWAAGGFPEVAGLERRLRIKIHQEYFHAVLFRDLVERHNISHPKAVTDLAHWLIDNTASLYSLNKLTGYLKSLGHKAPQSAVADYLEWFEDAYFLFTVRLFDASLSRANANPKKIYCIDHAMVTSVASGILVNAGHLLENLVFITLRRLTPAIFYYKTKGGREVDFIAQWQDHPRLLVQVCESLASPTTRKREIAALEEAMVELNLPRGIIVTRHEEERIVLDAGIIDVIPAWRFLLYNPPFCTKQ</sequence>
<name>A0ABY3SVH3_9GAMM</name>
<organism evidence="3 4">
    <name type="scientific">Thiothrix winogradskyi</name>
    <dbReference type="NCBI Taxonomy" id="96472"/>
    <lineage>
        <taxon>Bacteria</taxon>
        <taxon>Pseudomonadati</taxon>
        <taxon>Pseudomonadota</taxon>
        <taxon>Gammaproteobacteria</taxon>
        <taxon>Thiotrichales</taxon>
        <taxon>Thiotrichaceae</taxon>
        <taxon>Thiothrix</taxon>
    </lineage>
</organism>
<accession>A0ABY3SVH3</accession>
<dbReference type="InterPro" id="IPR025420">
    <property type="entry name" value="DUF4143"/>
</dbReference>
<dbReference type="RefSeq" id="WP_236497025.1">
    <property type="nucleotide sequence ID" value="NZ_CP091244.1"/>
</dbReference>
<evidence type="ECO:0000259" key="2">
    <source>
        <dbReference type="Pfam" id="PF13635"/>
    </source>
</evidence>
<dbReference type="PANTHER" id="PTHR33295">
    <property type="entry name" value="ATPASE"/>
    <property type="match status" value="1"/>
</dbReference>
<keyword evidence="4" id="KW-1185">Reference proteome</keyword>
<feature type="domain" description="DUF4143" evidence="2">
    <location>
        <begin position="226"/>
        <end position="375"/>
    </location>
</feature>
<proteinExistence type="predicted"/>
<dbReference type="Proteomes" id="UP001054801">
    <property type="component" value="Chromosome"/>
</dbReference>
<gene>
    <name evidence="3" type="ORF">L2Y54_14420</name>
</gene>
<evidence type="ECO:0000313" key="4">
    <source>
        <dbReference type="Proteomes" id="UP001054801"/>
    </source>
</evidence>
<dbReference type="GO" id="GO:0005524">
    <property type="term" value="F:ATP binding"/>
    <property type="evidence" value="ECO:0007669"/>
    <property type="project" value="UniProtKB-KW"/>
</dbReference>
<dbReference type="EMBL" id="CP091244">
    <property type="protein sequence ID" value="UJS23134.1"/>
    <property type="molecule type" value="Genomic_DNA"/>
</dbReference>
<dbReference type="Pfam" id="PF13173">
    <property type="entry name" value="AAA_14"/>
    <property type="match status" value="1"/>
</dbReference>
<dbReference type="InterPro" id="IPR041682">
    <property type="entry name" value="AAA_14"/>
</dbReference>
<keyword evidence="3" id="KW-0067">ATP-binding</keyword>
<dbReference type="InterPro" id="IPR027417">
    <property type="entry name" value="P-loop_NTPase"/>
</dbReference>
<protein>
    <submittedName>
        <fullName evidence="3">ATP-binding protein</fullName>
    </submittedName>
</protein>
<dbReference type="PANTHER" id="PTHR33295:SF8">
    <property type="entry name" value="AAA+ ATPASE DOMAIN-CONTAINING PROTEIN"/>
    <property type="match status" value="1"/>
</dbReference>
<dbReference type="Pfam" id="PF13635">
    <property type="entry name" value="DUF4143"/>
    <property type="match status" value="1"/>
</dbReference>